<dbReference type="PANTHER" id="PTHR46910:SF4">
    <property type="entry name" value="ZN(2)-C6 FUNGAL-TYPE DOMAIN-CONTAINING PROTEIN"/>
    <property type="match status" value="1"/>
</dbReference>
<dbReference type="Proteomes" id="UP001172155">
    <property type="component" value="Unassembled WGS sequence"/>
</dbReference>
<dbReference type="SMART" id="SM00066">
    <property type="entry name" value="GAL4"/>
    <property type="match status" value="1"/>
</dbReference>
<keyword evidence="6" id="KW-1185">Reference proteome</keyword>
<dbReference type="GO" id="GO:0003677">
    <property type="term" value="F:DNA binding"/>
    <property type="evidence" value="ECO:0007669"/>
    <property type="project" value="InterPro"/>
</dbReference>
<dbReference type="GO" id="GO:0008270">
    <property type="term" value="F:zinc ion binding"/>
    <property type="evidence" value="ECO:0007669"/>
    <property type="project" value="InterPro"/>
</dbReference>
<dbReference type="GO" id="GO:0000981">
    <property type="term" value="F:DNA-binding transcription factor activity, RNA polymerase II-specific"/>
    <property type="evidence" value="ECO:0007669"/>
    <property type="project" value="InterPro"/>
</dbReference>
<dbReference type="InterPro" id="IPR001138">
    <property type="entry name" value="Zn2Cys6_DnaBD"/>
</dbReference>
<keyword evidence="2" id="KW-0539">Nucleus</keyword>
<evidence type="ECO:0000313" key="5">
    <source>
        <dbReference type="EMBL" id="KAK0745524.1"/>
    </source>
</evidence>
<dbReference type="CDD" id="cd00067">
    <property type="entry name" value="GAL4"/>
    <property type="match status" value="1"/>
</dbReference>
<sequence>MPPARSLKRPGDGGDSSTSPADDALAGSPKVKLPRLDRGSEDFSSVVKTKLSSYTRTGQACDRCKVRKIRCDALAEGCSPCVTLNIDCYVTDRVTGRTERRGYLQQLEREKTAMLNHIQGLQKLLQDNGVEVRPWEYPSYNTTYPPGVVPDAMGNLTQDGRPGCQWQQIDSVWVKGSAEKQQPPSGAIARYSAPRARPLEGHLGVSSDSAPLSSIKGTTLSILGTTIDITSFDAPDMDEPQPGTPIGSPLYNKSMMSFLQSILNINPRQENVDLPSRHDAFTYAQWYFLMLSPFLPVLHKPSFHRLLTLIYDDPTFKPSTAELVIVHMVFATIYFQYGVRNKEEPEKYARLNEYSNKHYHWCLSKFFDLNISQTTTTVQAIAMIVAHTRNFAKPGCSSTIAHFGLMKAIELNMHRALKLPEGQTNLENEIRKRSFWSILAVMVTLNGRLGRPMPLSLEEFDVDFPWAIPDELLVEGEMVDASKAGRCEYICGLMAYRSVPVFMDMYTRIYGVRRDPGKYLEVVRDLEAQKRHILDNLPDELRPDGDRSDNSQGQVFVLYTQAIWLEFSLCLRHPSVCPITDPKIHAENTRICEESAKKLLGVVTTLVTLKSLDTTWYQLAVYIAAIFTMLVAHWERRFDTNPEDLRALKVDMAQWVSNIMEIGRLLGSGTSGTRITDNVATIIERTIGWIEHDMNHKAGTPSTQPSASQQAPSPYKAPQTLGSNTGSAAAGTPVDHRSVGSGPNGEAYYDSGVGSSTTPYPTLNFVEQPGAPQPNGNGAGVGNGPDPGGPGYLYSTASGPAPAAHPGVGPAGEQAASASNPLIAFASQATQHVAAGQAGEWAPQANMMAHTTGNAWNDWTAAIADSQDQYSANALLTLGAPRPSEGASAGDGQAGQWPLLLFREGGTGS</sequence>
<gene>
    <name evidence="5" type="ORF">B0T18DRAFT_428666</name>
</gene>
<feature type="compositionally biased region" description="Low complexity" evidence="3">
    <location>
        <begin position="700"/>
        <end position="714"/>
    </location>
</feature>
<feature type="compositionally biased region" description="Gly residues" evidence="3">
    <location>
        <begin position="777"/>
        <end position="791"/>
    </location>
</feature>
<reference evidence="5" key="1">
    <citation type="submission" date="2023-06" db="EMBL/GenBank/DDBJ databases">
        <title>Genome-scale phylogeny and comparative genomics of the fungal order Sordariales.</title>
        <authorList>
            <consortium name="Lawrence Berkeley National Laboratory"/>
            <person name="Hensen N."/>
            <person name="Bonometti L."/>
            <person name="Westerberg I."/>
            <person name="Brannstrom I.O."/>
            <person name="Guillou S."/>
            <person name="Cros-Aarteil S."/>
            <person name="Calhoun S."/>
            <person name="Haridas S."/>
            <person name="Kuo A."/>
            <person name="Mondo S."/>
            <person name="Pangilinan J."/>
            <person name="Riley R."/>
            <person name="LaButti K."/>
            <person name="Andreopoulos B."/>
            <person name="Lipzen A."/>
            <person name="Chen C."/>
            <person name="Yanf M."/>
            <person name="Daum C."/>
            <person name="Ng V."/>
            <person name="Clum A."/>
            <person name="Steindorff A."/>
            <person name="Ohm R."/>
            <person name="Martin F."/>
            <person name="Silar P."/>
            <person name="Natvig D."/>
            <person name="Lalanne C."/>
            <person name="Gautier V."/>
            <person name="Ament-velasquez S.L."/>
            <person name="Kruys A."/>
            <person name="Hutchinson M.I."/>
            <person name="Powell A.J."/>
            <person name="Barry K."/>
            <person name="Miller A.N."/>
            <person name="Grigoriev I.V."/>
            <person name="Debuchy R."/>
            <person name="Gladieux P."/>
            <person name="Thoren M.H."/>
            <person name="Johannesson H."/>
        </authorList>
    </citation>
    <scope>NUCLEOTIDE SEQUENCE</scope>
    <source>
        <strain evidence="5">SMH3187-1</strain>
    </source>
</reference>
<feature type="region of interest" description="Disordered" evidence="3">
    <location>
        <begin position="1"/>
        <end position="39"/>
    </location>
</feature>
<feature type="region of interest" description="Disordered" evidence="3">
    <location>
        <begin position="695"/>
        <end position="815"/>
    </location>
</feature>
<dbReference type="PANTHER" id="PTHR46910">
    <property type="entry name" value="TRANSCRIPTION FACTOR PDR1"/>
    <property type="match status" value="1"/>
</dbReference>
<evidence type="ECO:0000259" key="4">
    <source>
        <dbReference type="PROSITE" id="PS50048"/>
    </source>
</evidence>
<dbReference type="AlphaFoldDB" id="A0AA40EU91"/>
<evidence type="ECO:0000313" key="6">
    <source>
        <dbReference type="Proteomes" id="UP001172155"/>
    </source>
</evidence>
<dbReference type="Pfam" id="PF00172">
    <property type="entry name" value="Zn_clus"/>
    <property type="match status" value="1"/>
</dbReference>
<comment type="caution">
    <text evidence="5">The sequence shown here is derived from an EMBL/GenBank/DDBJ whole genome shotgun (WGS) entry which is preliminary data.</text>
</comment>
<dbReference type="Pfam" id="PF04082">
    <property type="entry name" value="Fungal_trans"/>
    <property type="match status" value="1"/>
</dbReference>
<protein>
    <recommendedName>
        <fullName evidence="4">Zn(2)-C6 fungal-type domain-containing protein</fullName>
    </recommendedName>
</protein>
<dbReference type="EMBL" id="JAUKUD010000004">
    <property type="protein sequence ID" value="KAK0745524.1"/>
    <property type="molecule type" value="Genomic_DNA"/>
</dbReference>
<dbReference type="InterPro" id="IPR050987">
    <property type="entry name" value="AtrR-like"/>
</dbReference>
<dbReference type="SUPFAM" id="SSF57701">
    <property type="entry name" value="Zn2/Cys6 DNA-binding domain"/>
    <property type="match status" value="1"/>
</dbReference>
<evidence type="ECO:0000256" key="1">
    <source>
        <dbReference type="ARBA" id="ARBA00022723"/>
    </source>
</evidence>
<dbReference type="Gene3D" id="4.10.240.10">
    <property type="entry name" value="Zn(2)-C6 fungal-type DNA-binding domain"/>
    <property type="match status" value="1"/>
</dbReference>
<feature type="compositionally biased region" description="Low complexity" evidence="3">
    <location>
        <begin position="799"/>
        <end position="812"/>
    </location>
</feature>
<accession>A0AA40EU91</accession>
<dbReference type="CDD" id="cd12148">
    <property type="entry name" value="fungal_TF_MHR"/>
    <property type="match status" value="1"/>
</dbReference>
<feature type="domain" description="Zn(2)-C6 fungal-type" evidence="4">
    <location>
        <begin position="60"/>
        <end position="90"/>
    </location>
</feature>
<dbReference type="PROSITE" id="PS50048">
    <property type="entry name" value="ZN2_CY6_FUNGAL_2"/>
    <property type="match status" value="1"/>
</dbReference>
<proteinExistence type="predicted"/>
<organism evidence="5 6">
    <name type="scientific">Schizothecium vesticola</name>
    <dbReference type="NCBI Taxonomy" id="314040"/>
    <lineage>
        <taxon>Eukaryota</taxon>
        <taxon>Fungi</taxon>
        <taxon>Dikarya</taxon>
        <taxon>Ascomycota</taxon>
        <taxon>Pezizomycotina</taxon>
        <taxon>Sordariomycetes</taxon>
        <taxon>Sordariomycetidae</taxon>
        <taxon>Sordariales</taxon>
        <taxon>Schizotheciaceae</taxon>
        <taxon>Schizothecium</taxon>
    </lineage>
</organism>
<keyword evidence="1" id="KW-0479">Metal-binding</keyword>
<dbReference type="InterPro" id="IPR007219">
    <property type="entry name" value="XnlR_reg_dom"/>
</dbReference>
<dbReference type="GO" id="GO:0006351">
    <property type="term" value="P:DNA-templated transcription"/>
    <property type="evidence" value="ECO:0007669"/>
    <property type="project" value="InterPro"/>
</dbReference>
<dbReference type="InterPro" id="IPR036864">
    <property type="entry name" value="Zn2-C6_fun-type_DNA-bd_sf"/>
</dbReference>
<evidence type="ECO:0000256" key="3">
    <source>
        <dbReference type="SAM" id="MobiDB-lite"/>
    </source>
</evidence>
<dbReference type="PROSITE" id="PS00463">
    <property type="entry name" value="ZN2_CY6_FUNGAL_1"/>
    <property type="match status" value="1"/>
</dbReference>
<name>A0AA40EU91_9PEZI</name>
<evidence type="ECO:0000256" key="2">
    <source>
        <dbReference type="ARBA" id="ARBA00023242"/>
    </source>
</evidence>